<organism evidence="1 2">
    <name type="scientific">Actinoallomurus bryophytorum</name>
    <dbReference type="NCBI Taxonomy" id="1490222"/>
    <lineage>
        <taxon>Bacteria</taxon>
        <taxon>Bacillati</taxon>
        <taxon>Actinomycetota</taxon>
        <taxon>Actinomycetes</taxon>
        <taxon>Streptosporangiales</taxon>
        <taxon>Thermomonosporaceae</taxon>
        <taxon>Actinoallomurus</taxon>
    </lineage>
</organism>
<evidence type="ECO:0000313" key="1">
    <source>
        <dbReference type="EMBL" id="TQL99090.1"/>
    </source>
</evidence>
<sequence>MPFLRITHPAGAFTADQKEKLAASLAYGVMAQELDPVTENSIDATPVVFDEIALHNCFPGGRPLTRHPDKVFWIVEALVAAAFFDQAHRDALQAAVARSFVEVLGDDGSEVMRGDLRISPAYLLRLYTVIVEIPEGSWGAGGRTIEVDQIGQILGAGAGAERLAEAQENAAKLKAARVS</sequence>
<comment type="caution">
    <text evidence="1">The sequence shown here is derived from an EMBL/GenBank/DDBJ whole genome shotgun (WGS) entry which is preliminary data.</text>
</comment>
<name>A0A543CQ40_9ACTN</name>
<dbReference type="Gene3D" id="3.30.429.10">
    <property type="entry name" value="Macrophage Migration Inhibitory Factor"/>
    <property type="match status" value="1"/>
</dbReference>
<dbReference type="Proteomes" id="UP000316096">
    <property type="component" value="Unassembled WGS sequence"/>
</dbReference>
<proteinExistence type="predicted"/>
<dbReference type="EMBL" id="VFOZ01000001">
    <property type="protein sequence ID" value="TQL99090.1"/>
    <property type="molecule type" value="Genomic_DNA"/>
</dbReference>
<evidence type="ECO:0000313" key="2">
    <source>
        <dbReference type="Proteomes" id="UP000316096"/>
    </source>
</evidence>
<gene>
    <name evidence="1" type="ORF">FB559_4746</name>
</gene>
<dbReference type="AlphaFoldDB" id="A0A543CQ40"/>
<keyword evidence="2" id="KW-1185">Reference proteome</keyword>
<reference evidence="1 2" key="1">
    <citation type="submission" date="2019-06" db="EMBL/GenBank/DDBJ databases">
        <title>Sequencing the genomes of 1000 actinobacteria strains.</title>
        <authorList>
            <person name="Klenk H.-P."/>
        </authorList>
    </citation>
    <scope>NUCLEOTIDE SEQUENCE [LARGE SCALE GENOMIC DNA]</scope>
    <source>
        <strain evidence="1 2">DSM 102200</strain>
    </source>
</reference>
<protein>
    <submittedName>
        <fullName evidence="1">Phenylpyruvate tautomerase PptA (4-oxalocrotonate tautomerase family)</fullName>
    </submittedName>
</protein>
<dbReference type="InterPro" id="IPR014347">
    <property type="entry name" value="Tautomerase/MIF_sf"/>
</dbReference>
<keyword evidence="1" id="KW-0670">Pyruvate</keyword>
<accession>A0A543CQ40</accession>